<dbReference type="EMBL" id="AQPN01000103">
    <property type="protein sequence ID" value="EOR93854.1"/>
    <property type="molecule type" value="Genomic_DNA"/>
</dbReference>
<name>R9GXZ9_9SPHI</name>
<dbReference type="STRING" id="1150600.ADIARSV_2991"/>
<organism evidence="1 2">
    <name type="scientific">Arcticibacter svalbardensis MN12-7</name>
    <dbReference type="NCBI Taxonomy" id="1150600"/>
    <lineage>
        <taxon>Bacteria</taxon>
        <taxon>Pseudomonadati</taxon>
        <taxon>Bacteroidota</taxon>
        <taxon>Sphingobacteriia</taxon>
        <taxon>Sphingobacteriales</taxon>
        <taxon>Sphingobacteriaceae</taxon>
        <taxon>Arcticibacter</taxon>
    </lineage>
</organism>
<evidence type="ECO:0000313" key="2">
    <source>
        <dbReference type="Proteomes" id="UP000014174"/>
    </source>
</evidence>
<keyword evidence="2" id="KW-1185">Reference proteome</keyword>
<dbReference type="RefSeq" id="WP_016196222.1">
    <property type="nucleotide sequence ID" value="NZ_AQPN01000103.1"/>
</dbReference>
<accession>R9GXZ9</accession>
<dbReference type="Proteomes" id="UP000014174">
    <property type="component" value="Unassembled WGS sequence"/>
</dbReference>
<reference evidence="1 2" key="1">
    <citation type="journal article" date="2013" name="Genome Announc.">
        <title>Draft Genome Sequence of Arcticibacter svalbardensis Strain MN12-7T, a Member of the Family Sphingobacteriaceae Isolated from an Arctic Soil Sample.</title>
        <authorList>
            <person name="Shivaji S."/>
            <person name="Ara S."/>
            <person name="Prasad S."/>
            <person name="Manasa B.P."/>
            <person name="Begum Z."/>
            <person name="Singh A."/>
            <person name="Kumar Pinnaka A."/>
        </authorList>
    </citation>
    <scope>NUCLEOTIDE SEQUENCE [LARGE SCALE GENOMIC DNA]</scope>
    <source>
        <strain evidence="1 2">MN12-7</strain>
    </source>
</reference>
<evidence type="ECO:0000313" key="1">
    <source>
        <dbReference type="EMBL" id="EOR93854.1"/>
    </source>
</evidence>
<proteinExistence type="predicted"/>
<dbReference type="AlphaFoldDB" id="R9GXZ9"/>
<comment type="caution">
    <text evidence="1">The sequence shown here is derived from an EMBL/GenBank/DDBJ whole genome shotgun (WGS) entry which is preliminary data.</text>
</comment>
<gene>
    <name evidence="1" type="ORF">ADIARSV_2991</name>
</gene>
<sequence length="50" mass="5329">MILIGTAISAMKKPAAGFTLSGFINRVDFGVGGDPLTSGVRGYWMQNIRI</sequence>
<protein>
    <submittedName>
        <fullName evidence="1">Uncharacterized protein</fullName>
    </submittedName>
</protein>